<sequence length="350" mass="36139">MQEDENPSRREHPREELTARSAAALRRAGARAEDAELVARSLVSADARGIHSHGLLRLPLYLSAIEAGGIDPAARPTVLREAGATAVVDAGSGFGQVAVQEAVRIASRLAGRHGVSSVAVQRNTHYGAGAYWTEQLARAGTAAILASTTGASVAPYGSGTPLIGTNPITVSFPASERPITADLATSAGAYGRVVSAAASASELPEGWAIDGSGRPTTDARAVLEGGALAPFGGHKGSALAVLVELLAGAAGGGRFAHETVDLWQDPGSRVDTGALLIAIDLRVLRGDDEAERRATGFRERLTSLPPAPGFGRVLAPGDPEHLAEQENGERVMLPLHIDAMLRETLGEETS</sequence>
<dbReference type="InterPro" id="IPR043143">
    <property type="entry name" value="Mal/L-sulf/L-lact_DH-like_NADP"/>
</dbReference>
<evidence type="ECO:0000313" key="4">
    <source>
        <dbReference type="Proteomes" id="UP000608530"/>
    </source>
</evidence>
<name>A0A934UWZ6_9MICO</name>
<proteinExistence type="inferred from homology"/>
<keyword evidence="2" id="KW-0560">Oxidoreductase</keyword>
<evidence type="ECO:0000313" key="3">
    <source>
        <dbReference type="EMBL" id="MBK0420422.1"/>
    </source>
</evidence>
<accession>A0A934UWZ6</accession>
<comment type="similarity">
    <text evidence="1">Belongs to the LDH2/MDH2 oxidoreductase family.</text>
</comment>
<keyword evidence="4" id="KW-1185">Reference proteome</keyword>
<dbReference type="InterPro" id="IPR036111">
    <property type="entry name" value="Mal/L-sulfo/L-lacto_DH-like_sf"/>
</dbReference>
<dbReference type="Gene3D" id="1.10.1530.10">
    <property type="match status" value="1"/>
</dbReference>
<dbReference type="EMBL" id="JAEHOH010000029">
    <property type="protein sequence ID" value="MBK0420422.1"/>
    <property type="molecule type" value="Genomic_DNA"/>
</dbReference>
<dbReference type="GO" id="GO:0016491">
    <property type="term" value="F:oxidoreductase activity"/>
    <property type="evidence" value="ECO:0007669"/>
    <property type="project" value="UniProtKB-KW"/>
</dbReference>
<evidence type="ECO:0000256" key="1">
    <source>
        <dbReference type="ARBA" id="ARBA00006056"/>
    </source>
</evidence>
<dbReference type="Proteomes" id="UP000608530">
    <property type="component" value="Unassembled WGS sequence"/>
</dbReference>
<evidence type="ECO:0000256" key="2">
    <source>
        <dbReference type="ARBA" id="ARBA00023002"/>
    </source>
</evidence>
<dbReference type="Pfam" id="PF02615">
    <property type="entry name" value="Ldh_2"/>
    <property type="match status" value="1"/>
</dbReference>
<gene>
    <name evidence="3" type="ORF">JD276_15440</name>
</gene>
<protein>
    <submittedName>
        <fullName evidence="3">Ldh family oxidoreductase</fullName>
    </submittedName>
</protein>
<dbReference type="Gene3D" id="3.30.1370.60">
    <property type="entry name" value="Hypothetical oxidoreductase yiak, domain 2"/>
    <property type="match status" value="1"/>
</dbReference>
<dbReference type="InterPro" id="IPR003767">
    <property type="entry name" value="Malate/L-lactate_DH-like"/>
</dbReference>
<comment type="caution">
    <text evidence="3">The sequence shown here is derived from an EMBL/GenBank/DDBJ whole genome shotgun (WGS) entry which is preliminary data.</text>
</comment>
<dbReference type="InterPro" id="IPR043144">
    <property type="entry name" value="Mal/L-sulf/L-lact_DH-like_ah"/>
</dbReference>
<dbReference type="PANTHER" id="PTHR11091">
    <property type="entry name" value="OXIDOREDUCTASE-RELATED"/>
    <property type="match status" value="1"/>
</dbReference>
<dbReference type="SUPFAM" id="SSF89733">
    <property type="entry name" value="L-sulfolactate dehydrogenase-like"/>
    <property type="match status" value="1"/>
</dbReference>
<dbReference type="PANTHER" id="PTHR11091:SF0">
    <property type="entry name" value="MALATE DEHYDROGENASE"/>
    <property type="match status" value="1"/>
</dbReference>
<dbReference type="AlphaFoldDB" id="A0A934UWZ6"/>
<dbReference type="RefSeq" id="WP_200116561.1">
    <property type="nucleotide sequence ID" value="NZ_JAEHOH010000029.1"/>
</dbReference>
<organism evidence="3 4">
    <name type="scientific">Leucobacter chromiisoli</name>
    <dbReference type="NCBI Taxonomy" id="2796471"/>
    <lineage>
        <taxon>Bacteria</taxon>
        <taxon>Bacillati</taxon>
        <taxon>Actinomycetota</taxon>
        <taxon>Actinomycetes</taxon>
        <taxon>Micrococcales</taxon>
        <taxon>Microbacteriaceae</taxon>
        <taxon>Leucobacter</taxon>
    </lineage>
</organism>
<reference evidence="3" key="1">
    <citation type="submission" date="2020-12" db="EMBL/GenBank/DDBJ databases">
        <title>Leucobacter sp. CAS1, isolated from Chromium sludge.</title>
        <authorList>
            <person name="Xu Z."/>
        </authorList>
    </citation>
    <scope>NUCLEOTIDE SEQUENCE</scope>
    <source>
        <strain evidence="3">CSA1</strain>
    </source>
</reference>